<dbReference type="AlphaFoldDB" id="A0A6A3AKG8"/>
<dbReference type="Proteomes" id="UP000436088">
    <property type="component" value="Unassembled WGS sequence"/>
</dbReference>
<proteinExistence type="predicted"/>
<evidence type="ECO:0000313" key="1">
    <source>
        <dbReference type="EMBL" id="KAE8705060.1"/>
    </source>
</evidence>
<protein>
    <recommendedName>
        <fullName evidence="3">RNase H type-1 domain-containing protein</fullName>
    </recommendedName>
</protein>
<name>A0A6A3AKG8_HIBSY</name>
<keyword evidence="2" id="KW-1185">Reference proteome</keyword>
<dbReference type="InterPro" id="IPR044730">
    <property type="entry name" value="RNase_H-like_dom_plant"/>
</dbReference>
<reference evidence="1" key="1">
    <citation type="submission" date="2019-09" db="EMBL/GenBank/DDBJ databases">
        <title>Draft genome information of white flower Hibiscus syriacus.</title>
        <authorList>
            <person name="Kim Y.-M."/>
        </authorList>
    </citation>
    <scope>NUCLEOTIDE SEQUENCE [LARGE SCALE GENOMIC DNA]</scope>
    <source>
        <strain evidence="1">YM2019G1</strain>
    </source>
</reference>
<dbReference type="PANTHER" id="PTHR47723:SF19">
    <property type="entry name" value="POLYNUCLEOTIDYL TRANSFERASE, RIBONUCLEASE H-LIKE SUPERFAMILY PROTEIN"/>
    <property type="match status" value="1"/>
</dbReference>
<accession>A0A6A3AKG8</accession>
<organism evidence="1 2">
    <name type="scientific">Hibiscus syriacus</name>
    <name type="common">Rose of Sharon</name>
    <dbReference type="NCBI Taxonomy" id="106335"/>
    <lineage>
        <taxon>Eukaryota</taxon>
        <taxon>Viridiplantae</taxon>
        <taxon>Streptophyta</taxon>
        <taxon>Embryophyta</taxon>
        <taxon>Tracheophyta</taxon>
        <taxon>Spermatophyta</taxon>
        <taxon>Magnoliopsida</taxon>
        <taxon>eudicotyledons</taxon>
        <taxon>Gunneridae</taxon>
        <taxon>Pentapetalae</taxon>
        <taxon>rosids</taxon>
        <taxon>malvids</taxon>
        <taxon>Malvales</taxon>
        <taxon>Malvaceae</taxon>
        <taxon>Malvoideae</taxon>
        <taxon>Hibiscus</taxon>
    </lineage>
</organism>
<dbReference type="CDD" id="cd06222">
    <property type="entry name" value="RNase_H_like"/>
    <property type="match status" value="1"/>
</dbReference>
<comment type="caution">
    <text evidence="1">The sequence shown here is derived from an EMBL/GenBank/DDBJ whole genome shotgun (WGS) entry which is preliminary data.</text>
</comment>
<dbReference type="PANTHER" id="PTHR47723">
    <property type="entry name" value="OS05G0353850 PROTEIN"/>
    <property type="match status" value="1"/>
</dbReference>
<dbReference type="InterPro" id="IPR053151">
    <property type="entry name" value="RNase_H-like"/>
</dbReference>
<sequence length="302" mass="34673">MINLGTMVKFVIWSEVCDGVIWNIGNLGPLSLYRNAQEEHFKVFTKITDMFSPSGEWNWELLRNELPAHILLSIAATRPPLLNGGRDFPEDFQEIGISCGSSAKDVFYQTKNESDGTWQMIRVEPFVERWLSRVHIFYVTAQNTWKAVVKREFYGEFISMDLLDWIEKNICNPRYFPKESGNWDIAFGSIVWGPWTRRNNLLFNSSYRAEELVLQQSTRPTFEAVHALALRDALKGFCNAHVQRNKSWATPPRDWLKMNRDGSHRVDTGLPTCGGVVRDHEGAWLSGFTKSIGYCSVLDAEL</sequence>
<evidence type="ECO:0008006" key="3">
    <source>
        <dbReference type="Google" id="ProtNLM"/>
    </source>
</evidence>
<gene>
    <name evidence="1" type="ORF">F3Y22_tig00110430pilonHSYRG00193</name>
</gene>
<evidence type="ECO:0000313" key="2">
    <source>
        <dbReference type="Proteomes" id="UP000436088"/>
    </source>
</evidence>
<dbReference type="EMBL" id="VEPZ02000983">
    <property type="protein sequence ID" value="KAE8705060.1"/>
    <property type="molecule type" value="Genomic_DNA"/>
</dbReference>